<evidence type="ECO:0000313" key="5">
    <source>
        <dbReference type="Proteomes" id="UP001190700"/>
    </source>
</evidence>
<keyword evidence="1" id="KW-0863">Zinc-finger</keyword>
<feature type="region of interest" description="Disordered" evidence="2">
    <location>
        <begin position="1"/>
        <end position="25"/>
    </location>
</feature>
<name>A0AAE0ET83_9CHLO</name>
<proteinExistence type="predicted"/>
<dbReference type="PANTHER" id="PTHR31065">
    <property type="entry name" value="PLATZ TRANSCRIPTION FACTOR FAMILY PROTEIN"/>
    <property type="match status" value="1"/>
</dbReference>
<feature type="compositionally biased region" description="Basic and acidic residues" evidence="2">
    <location>
        <begin position="214"/>
        <end position="238"/>
    </location>
</feature>
<evidence type="ECO:0000256" key="1">
    <source>
        <dbReference type="PROSITE-ProRule" id="PRU00024"/>
    </source>
</evidence>
<dbReference type="PROSITE" id="PS50119">
    <property type="entry name" value="ZF_BBOX"/>
    <property type="match status" value="1"/>
</dbReference>
<keyword evidence="5" id="KW-1185">Reference proteome</keyword>
<keyword evidence="1" id="KW-0479">Metal-binding</keyword>
<dbReference type="InterPro" id="IPR000315">
    <property type="entry name" value="Znf_B-box"/>
</dbReference>
<comment type="caution">
    <text evidence="4">The sequence shown here is derived from an EMBL/GenBank/DDBJ whole genome shotgun (WGS) entry which is preliminary data.</text>
</comment>
<evidence type="ECO:0000256" key="2">
    <source>
        <dbReference type="SAM" id="MobiDB-lite"/>
    </source>
</evidence>
<dbReference type="Proteomes" id="UP001190700">
    <property type="component" value="Unassembled WGS sequence"/>
</dbReference>
<dbReference type="EMBL" id="LGRX02034344">
    <property type="protein sequence ID" value="KAK3238060.1"/>
    <property type="molecule type" value="Genomic_DNA"/>
</dbReference>
<dbReference type="GO" id="GO:0008270">
    <property type="term" value="F:zinc ion binding"/>
    <property type="evidence" value="ECO:0007669"/>
    <property type="project" value="UniProtKB-KW"/>
</dbReference>
<sequence>MPGSPKLPENASEEQSNEKCATTSSKPAAKQEWVKCVTQERFFQKCTHHMDTERADLANFFCVQCTHSLCPSCVPQHSGHTLLQIRRSSYHEVCKVNDIAKLLDTTGIQSYVINSSRVMFLNPRPHPRASKVPSPHSTSKSAFCLVCSRGLQSETSTYCSLACKADWAQTNGVLLGCSEGEKKGPEPLPQHAPPHSCVLGARRPKSPDENLFTPERKEPPREKPDKPPFHSLKRKVDQVEPAEQGAWEAKVTQKLPVLQNVSNEMHHTGPELRQLTILQVEVLGKRDIHRRKGKPQRSPVN</sequence>
<accession>A0AAE0ET83</accession>
<protein>
    <recommendedName>
        <fullName evidence="3">B box-type domain-containing protein</fullName>
    </recommendedName>
</protein>
<gene>
    <name evidence="4" type="ORF">CYMTET_51901</name>
</gene>
<dbReference type="Pfam" id="PF00643">
    <property type="entry name" value="zf-B_box"/>
    <property type="match status" value="1"/>
</dbReference>
<reference evidence="4 5" key="1">
    <citation type="journal article" date="2015" name="Genome Biol. Evol.">
        <title>Comparative Genomics of a Bacterivorous Green Alga Reveals Evolutionary Causalities and Consequences of Phago-Mixotrophic Mode of Nutrition.</title>
        <authorList>
            <person name="Burns J.A."/>
            <person name="Paasch A."/>
            <person name="Narechania A."/>
            <person name="Kim E."/>
        </authorList>
    </citation>
    <scope>NUCLEOTIDE SEQUENCE [LARGE SCALE GENOMIC DNA]</scope>
    <source>
        <strain evidence="4 5">PLY_AMNH</strain>
    </source>
</reference>
<dbReference type="InterPro" id="IPR006734">
    <property type="entry name" value="PLATZ"/>
</dbReference>
<evidence type="ECO:0000259" key="3">
    <source>
        <dbReference type="PROSITE" id="PS50119"/>
    </source>
</evidence>
<dbReference type="PANTHER" id="PTHR31065:SF1">
    <property type="entry name" value="OS09G0116050 PROTEIN"/>
    <property type="match status" value="1"/>
</dbReference>
<organism evidence="4 5">
    <name type="scientific">Cymbomonas tetramitiformis</name>
    <dbReference type="NCBI Taxonomy" id="36881"/>
    <lineage>
        <taxon>Eukaryota</taxon>
        <taxon>Viridiplantae</taxon>
        <taxon>Chlorophyta</taxon>
        <taxon>Pyramimonadophyceae</taxon>
        <taxon>Pyramimonadales</taxon>
        <taxon>Pyramimonadaceae</taxon>
        <taxon>Cymbomonas</taxon>
    </lineage>
</organism>
<dbReference type="Pfam" id="PF04640">
    <property type="entry name" value="PLATZ"/>
    <property type="match status" value="1"/>
</dbReference>
<evidence type="ECO:0000313" key="4">
    <source>
        <dbReference type="EMBL" id="KAK3238060.1"/>
    </source>
</evidence>
<feature type="domain" description="B box-type" evidence="3">
    <location>
        <begin position="46"/>
        <end position="85"/>
    </location>
</feature>
<keyword evidence="1" id="KW-0862">Zinc</keyword>
<feature type="region of interest" description="Disordered" evidence="2">
    <location>
        <begin position="182"/>
        <end position="244"/>
    </location>
</feature>
<dbReference type="AlphaFoldDB" id="A0AAE0ET83"/>